<comment type="caution">
    <text evidence="2">The sequence shown here is derived from an EMBL/GenBank/DDBJ whole genome shotgun (WGS) entry which is preliminary data.</text>
</comment>
<dbReference type="InterPro" id="IPR025326">
    <property type="entry name" value="DUF4232"/>
</dbReference>
<feature type="domain" description="DUF4232" evidence="1">
    <location>
        <begin position="7"/>
        <end position="122"/>
    </location>
</feature>
<dbReference type="EMBL" id="BAABAB010000003">
    <property type="protein sequence ID" value="GAA3604335.1"/>
    <property type="molecule type" value="Genomic_DNA"/>
</dbReference>
<dbReference type="Proteomes" id="UP001501490">
    <property type="component" value="Unassembled WGS sequence"/>
</dbReference>
<evidence type="ECO:0000313" key="3">
    <source>
        <dbReference type="Proteomes" id="UP001501490"/>
    </source>
</evidence>
<evidence type="ECO:0000259" key="1">
    <source>
        <dbReference type="Pfam" id="PF14016"/>
    </source>
</evidence>
<sequence length="133" mass="13511">MGVTEAEGGAGAGSNYLLITFRNSGSTSCTLYGWPGVSLVGDGNGAQLGAAAVRVQSDQRRKITVRPGKQTTALLQVAEAGNYASADCDPATADGFRIYVPNQTAASYVARSTPACRKSGAKLLQIAPVGTSG</sequence>
<dbReference type="RefSeq" id="WP_344801259.1">
    <property type="nucleotide sequence ID" value="NZ_BAABAB010000003.1"/>
</dbReference>
<dbReference type="Pfam" id="PF14016">
    <property type="entry name" value="DUF4232"/>
    <property type="match status" value="1"/>
</dbReference>
<name>A0ABP6ZBK2_9ACTN</name>
<gene>
    <name evidence="2" type="ORF">GCM10022236_02620</name>
</gene>
<evidence type="ECO:0000313" key="2">
    <source>
        <dbReference type="EMBL" id="GAA3604335.1"/>
    </source>
</evidence>
<reference evidence="3" key="1">
    <citation type="journal article" date="2019" name="Int. J. Syst. Evol. Microbiol.">
        <title>The Global Catalogue of Microorganisms (GCM) 10K type strain sequencing project: providing services to taxonomists for standard genome sequencing and annotation.</title>
        <authorList>
            <consortium name="The Broad Institute Genomics Platform"/>
            <consortium name="The Broad Institute Genome Sequencing Center for Infectious Disease"/>
            <person name="Wu L."/>
            <person name="Ma J."/>
        </authorList>
    </citation>
    <scope>NUCLEOTIDE SEQUENCE [LARGE SCALE GENOMIC DNA]</scope>
    <source>
        <strain evidence="3">JCM 16929</strain>
    </source>
</reference>
<organism evidence="2 3">
    <name type="scientific">Microlunatus ginsengisoli</name>
    <dbReference type="NCBI Taxonomy" id="363863"/>
    <lineage>
        <taxon>Bacteria</taxon>
        <taxon>Bacillati</taxon>
        <taxon>Actinomycetota</taxon>
        <taxon>Actinomycetes</taxon>
        <taxon>Propionibacteriales</taxon>
        <taxon>Propionibacteriaceae</taxon>
        <taxon>Microlunatus</taxon>
    </lineage>
</organism>
<accession>A0ABP6ZBK2</accession>
<proteinExistence type="predicted"/>
<keyword evidence="3" id="KW-1185">Reference proteome</keyword>
<protein>
    <recommendedName>
        <fullName evidence="1">DUF4232 domain-containing protein</fullName>
    </recommendedName>
</protein>